<protein>
    <submittedName>
        <fullName evidence="2">Uncharacterized protein</fullName>
    </submittedName>
</protein>
<gene>
    <name evidence="2" type="ORF">H5V44_09860</name>
</gene>
<reference evidence="2 3" key="1">
    <citation type="submission" date="2020-08" db="EMBL/GenBank/DDBJ databases">
        <authorList>
            <person name="Seo M.-J."/>
        </authorList>
    </citation>
    <scope>NUCLEOTIDE SEQUENCE [LARGE SCALE GENOMIC DNA]</scope>
    <source>
        <strain evidence="2 3">MBLA0160</strain>
    </source>
</reference>
<dbReference type="AlphaFoldDB" id="A0A7J9SKQ4"/>
<sequence length="65" mass="6674">MDDPSGLAEHAYDVGHIIVLFVVYVVALGFGTAFAALRRGYGRARAAGGSVVNGVGRAGAGLRRN</sequence>
<evidence type="ECO:0000256" key="1">
    <source>
        <dbReference type="SAM" id="Phobius"/>
    </source>
</evidence>
<keyword evidence="1" id="KW-0472">Membrane</keyword>
<comment type="caution">
    <text evidence="2">The sequence shown here is derived from an EMBL/GenBank/DDBJ whole genome shotgun (WGS) entry which is preliminary data.</text>
</comment>
<feature type="transmembrane region" description="Helical" evidence="1">
    <location>
        <begin position="14"/>
        <end position="37"/>
    </location>
</feature>
<keyword evidence="1" id="KW-1133">Transmembrane helix</keyword>
<name>A0A7J9SKQ4_9EURY</name>
<keyword evidence="1" id="KW-0812">Transmembrane</keyword>
<evidence type="ECO:0000313" key="2">
    <source>
        <dbReference type="EMBL" id="MBB6646587.1"/>
    </source>
</evidence>
<organism evidence="2 3">
    <name type="scientific">Halobellus ruber</name>
    <dbReference type="NCBI Taxonomy" id="2761102"/>
    <lineage>
        <taxon>Archaea</taxon>
        <taxon>Methanobacteriati</taxon>
        <taxon>Methanobacteriota</taxon>
        <taxon>Stenosarchaea group</taxon>
        <taxon>Halobacteria</taxon>
        <taxon>Halobacteriales</taxon>
        <taxon>Haloferacaceae</taxon>
        <taxon>Halobellus</taxon>
    </lineage>
</organism>
<dbReference type="EMBL" id="JACKXD010000003">
    <property type="protein sequence ID" value="MBB6646587.1"/>
    <property type="molecule type" value="Genomic_DNA"/>
</dbReference>
<accession>A0A7J9SKQ4</accession>
<proteinExistence type="predicted"/>
<evidence type="ECO:0000313" key="3">
    <source>
        <dbReference type="Proteomes" id="UP000546257"/>
    </source>
</evidence>
<dbReference type="Proteomes" id="UP000546257">
    <property type="component" value="Unassembled WGS sequence"/>
</dbReference>
<keyword evidence="3" id="KW-1185">Reference proteome</keyword>